<feature type="region of interest" description="Disordered" evidence="1">
    <location>
        <begin position="34"/>
        <end position="53"/>
    </location>
</feature>
<evidence type="ECO:0000259" key="2">
    <source>
        <dbReference type="Pfam" id="PF14436"/>
    </source>
</evidence>
<name>A0A1H0D3C7_9HYPH</name>
<protein>
    <submittedName>
        <fullName evidence="3">EndoU nuclease</fullName>
    </submittedName>
</protein>
<evidence type="ECO:0000313" key="4">
    <source>
        <dbReference type="Proteomes" id="UP000198793"/>
    </source>
</evidence>
<dbReference type="EMBL" id="FNIT01000001">
    <property type="protein sequence ID" value="SDN64662.1"/>
    <property type="molecule type" value="Genomic_DNA"/>
</dbReference>
<dbReference type="GO" id="GO:0004519">
    <property type="term" value="F:endonuclease activity"/>
    <property type="evidence" value="ECO:0007669"/>
    <property type="project" value="InterPro"/>
</dbReference>
<gene>
    <name evidence="3" type="ORF">SAMN05192530_101580</name>
</gene>
<accession>A0A1H0D3C7</accession>
<sequence length="168" mass="17597">MSVAALPFVAGGPPGWVIAGVITLAGIGLYAVSQSGESVETETEPLDTEKEREEACRNCRKDKNGNDIIPEDRAKHILDGDKSGGGHRAGTGKPGKTEFPTDWSDDDILDGVADVAQNGQTVRPAHRPGEAVKGGTVRDVDIEVVVKPDGSVRTGYPTGGRGVVRNPK</sequence>
<evidence type="ECO:0000256" key="1">
    <source>
        <dbReference type="SAM" id="MobiDB-lite"/>
    </source>
</evidence>
<dbReference type="Proteomes" id="UP000198793">
    <property type="component" value="Unassembled WGS sequence"/>
</dbReference>
<keyword evidence="4" id="KW-1185">Reference proteome</keyword>
<dbReference type="RefSeq" id="WP_170842442.1">
    <property type="nucleotide sequence ID" value="NZ_FNIT01000001.1"/>
</dbReference>
<dbReference type="STRING" id="1166073.SAMN05192530_101580"/>
<dbReference type="Pfam" id="PF14436">
    <property type="entry name" value="EndoU_bacteria"/>
    <property type="match status" value="1"/>
</dbReference>
<feature type="domain" description="Bacterial EndoU nuclease" evidence="2">
    <location>
        <begin position="92"/>
        <end position="158"/>
    </location>
</feature>
<evidence type="ECO:0000313" key="3">
    <source>
        <dbReference type="EMBL" id="SDN64662.1"/>
    </source>
</evidence>
<feature type="region of interest" description="Disordered" evidence="1">
    <location>
        <begin position="76"/>
        <end position="105"/>
    </location>
</feature>
<proteinExistence type="predicted"/>
<dbReference type="InterPro" id="IPR029501">
    <property type="entry name" value="EndoU_bac"/>
</dbReference>
<dbReference type="AlphaFoldDB" id="A0A1H0D3C7"/>
<reference evidence="3 4" key="1">
    <citation type="submission" date="2016-10" db="EMBL/GenBank/DDBJ databases">
        <authorList>
            <person name="de Groot N.N."/>
        </authorList>
    </citation>
    <scope>NUCLEOTIDE SEQUENCE [LARGE SCALE GENOMIC DNA]</scope>
    <source>
        <strain evidence="4">L7-484,KACC 16230,DSM 25025</strain>
    </source>
</reference>
<organism evidence="3 4">
    <name type="scientific">Aureimonas jatrophae</name>
    <dbReference type="NCBI Taxonomy" id="1166073"/>
    <lineage>
        <taxon>Bacteria</taxon>
        <taxon>Pseudomonadati</taxon>
        <taxon>Pseudomonadota</taxon>
        <taxon>Alphaproteobacteria</taxon>
        <taxon>Hyphomicrobiales</taxon>
        <taxon>Aurantimonadaceae</taxon>
        <taxon>Aureimonas</taxon>
    </lineage>
</organism>